<evidence type="ECO:0000313" key="3">
    <source>
        <dbReference type="Proteomes" id="UP000659654"/>
    </source>
</evidence>
<dbReference type="WBParaSite" id="BXY_1064300.1">
    <property type="protein sequence ID" value="BXY_1064300.1"/>
    <property type="gene ID" value="BXY_1064300"/>
</dbReference>
<gene>
    <name evidence="1" type="ORF">BXYJ_LOCUS3441</name>
</gene>
<organism evidence="2 4">
    <name type="scientific">Bursaphelenchus xylophilus</name>
    <name type="common">Pinewood nematode worm</name>
    <name type="synonym">Aphelenchoides xylophilus</name>
    <dbReference type="NCBI Taxonomy" id="6326"/>
    <lineage>
        <taxon>Eukaryota</taxon>
        <taxon>Metazoa</taxon>
        <taxon>Ecdysozoa</taxon>
        <taxon>Nematoda</taxon>
        <taxon>Chromadorea</taxon>
        <taxon>Rhabditida</taxon>
        <taxon>Tylenchina</taxon>
        <taxon>Tylenchomorpha</taxon>
        <taxon>Aphelenchoidea</taxon>
        <taxon>Aphelenchoididae</taxon>
        <taxon>Bursaphelenchus</taxon>
    </lineage>
</organism>
<reference evidence="1" key="2">
    <citation type="submission" date="2020-09" db="EMBL/GenBank/DDBJ databases">
        <authorList>
            <person name="Kikuchi T."/>
        </authorList>
    </citation>
    <scope>NUCLEOTIDE SEQUENCE</scope>
    <source>
        <strain evidence="1">Ka4C1</strain>
    </source>
</reference>
<accession>A0A1I7SC92</accession>
<dbReference type="Proteomes" id="UP000582659">
    <property type="component" value="Unassembled WGS sequence"/>
</dbReference>
<protein>
    <submittedName>
        <fullName evidence="1">(pine wood nematode) hypothetical protein</fullName>
    </submittedName>
</protein>
<proteinExistence type="predicted"/>
<reference evidence="4" key="1">
    <citation type="submission" date="2016-11" db="UniProtKB">
        <authorList>
            <consortium name="WormBaseParasite"/>
        </authorList>
    </citation>
    <scope>IDENTIFICATION</scope>
</reference>
<dbReference type="EMBL" id="CAJFCV020000002">
    <property type="protein sequence ID" value="CAG9094530.1"/>
    <property type="molecule type" value="Genomic_DNA"/>
</dbReference>
<dbReference type="EMBL" id="CAJFDI010000002">
    <property type="protein sequence ID" value="CAD5214261.1"/>
    <property type="molecule type" value="Genomic_DNA"/>
</dbReference>
<evidence type="ECO:0000313" key="2">
    <source>
        <dbReference type="Proteomes" id="UP000095284"/>
    </source>
</evidence>
<dbReference type="AlphaFoldDB" id="A0A1I7SC92"/>
<dbReference type="Proteomes" id="UP000095284">
    <property type="component" value="Unplaced"/>
</dbReference>
<dbReference type="Proteomes" id="UP000659654">
    <property type="component" value="Unassembled WGS sequence"/>
</dbReference>
<name>A0A1I7SC92_BURXY</name>
<sequence>MDTSGVLFGLAKNGREIKFEKEVIEESGKGKVNPPRLQDVGQMGKRTFWDDLATVILQRKSATLRF</sequence>
<evidence type="ECO:0000313" key="4">
    <source>
        <dbReference type="WBParaSite" id="BXY_1064300.1"/>
    </source>
</evidence>
<dbReference type="SMR" id="A0A1I7SC92"/>
<evidence type="ECO:0000313" key="1">
    <source>
        <dbReference type="EMBL" id="CAD5214261.1"/>
    </source>
</evidence>
<keyword evidence="3" id="KW-1185">Reference proteome</keyword>